<comment type="caution">
    <text evidence="1">The sequence shown here is derived from an EMBL/GenBank/DDBJ whole genome shotgun (WGS) entry which is preliminary data.</text>
</comment>
<gene>
    <name evidence="1" type="ORF">QAD02_024320</name>
</gene>
<evidence type="ECO:0000313" key="2">
    <source>
        <dbReference type="Proteomes" id="UP001239111"/>
    </source>
</evidence>
<organism evidence="1 2">
    <name type="scientific">Eretmocerus hayati</name>
    <dbReference type="NCBI Taxonomy" id="131215"/>
    <lineage>
        <taxon>Eukaryota</taxon>
        <taxon>Metazoa</taxon>
        <taxon>Ecdysozoa</taxon>
        <taxon>Arthropoda</taxon>
        <taxon>Hexapoda</taxon>
        <taxon>Insecta</taxon>
        <taxon>Pterygota</taxon>
        <taxon>Neoptera</taxon>
        <taxon>Endopterygota</taxon>
        <taxon>Hymenoptera</taxon>
        <taxon>Apocrita</taxon>
        <taxon>Proctotrupomorpha</taxon>
        <taxon>Chalcidoidea</taxon>
        <taxon>Aphelinidae</taxon>
        <taxon>Aphelininae</taxon>
        <taxon>Eretmocerus</taxon>
    </lineage>
</organism>
<sequence length="422" mass="48113">MPTPLINHVISGVFTFTRGAKSSITKKIFQSAIESQSSDIVKLLLDCGADVNVKDDDGKNILWAAAKRWNEEKGTEYMDNLKLIMAHSANKNCAKHEKYVPFGSVLEFGTMEAMLLFFENGVQLDNCGVPFPLHRAAANSKAEILEYLLETKLYNVDMVDKTGRTALFSAVFHERLDCVRLLIEWGANVETPGDLKCELETAGRFPLCRAISRGNLRIVDLLLSVGIKVRVNFHTGDEECFISLLSYWNTTYEPSLTDSQRSIIWECLIGRAVLSQNHDEELDLDIENRSRWDFFRQGPTIHKILNQCSSELDDLKSVTLYECQHSSVTLFDLLRGKEMTPYVNNAKVVNKYKLLDVSQRFPIYGNLIGSHFTMTLFKRKLMDAALEKLRDILKSYSYNCDWFLYSVMTHLSIKDLRSISEI</sequence>
<dbReference type="EMBL" id="CM056741">
    <property type="protein sequence ID" value="KAJ8688525.1"/>
    <property type="molecule type" value="Genomic_DNA"/>
</dbReference>
<proteinExistence type="predicted"/>
<dbReference type="Proteomes" id="UP001239111">
    <property type="component" value="Chromosome 1"/>
</dbReference>
<name>A0ACC2PY38_9HYME</name>
<keyword evidence="2" id="KW-1185">Reference proteome</keyword>
<reference evidence="1" key="1">
    <citation type="submission" date="2023-04" db="EMBL/GenBank/DDBJ databases">
        <title>A chromosome-level genome assembly of the parasitoid wasp Eretmocerus hayati.</title>
        <authorList>
            <person name="Zhong Y."/>
            <person name="Liu S."/>
            <person name="Liu Y."/>
        </authorList>
    </citation>
    <scope>NUCLEOTIDE SEQUENCE</scope>
    <source>
        <strain evidence="1">ZJU_SS_LIU_2023</strain>
    </source>
</reference>
<accession>A0ACC2PY38</accession>
<evidence type="ECO:0000313" key="1">
    <source>
        <dbReference type="EMBL" id="KAJ8688525.1"/>
    </source>
</evidence>
<protein>
    <submittedName>
        <fullName evidence="1">Uncharacterized protein</fullName>
    </submittedName>
</protein>